<reference evidence="1 2" key="1">
    <citation type="submission" date="2024-01" db="EMBL/GenBank/DDBJ databases">
        <title>The genomes of 5 underutilized Papilionoideae crops provide insights into root nodulation and disease resistanc.</title>
        <authorList>
            <person name="Jiang F."/>
        </authorList>
    </citation>
    <scope>NUCLEOTIDE SEQUENCE [LARGE SCALE GENOMIC DNA]</scope>
    <source>
        <strain evidence="1">JINMINGXINNONG_FW02</strain>
        <tissue evidence="1">Leaves</tissue>
    </source>
</reference>
<dbReference type="Proteomes" id="UP001374584">
    <property type="component" value="Unassembled WGS sequence"/>
</dbReference>
<evidence type="ECO:0000313" key="2">
    <source>
        <dbReference type="Proteomes" id="UP001374584"/>
    </source>
</evidence>
<dbReference type="AlphaFoldDB" id="A0AAN9QWZ2"/>
<protein>
    <submittedName>
        <fullName evidence="1">Uncharacterized protein</fullName>
    </submittedName>
</protein>
<accession>A0AAN9QWZ2</accession>
<comment type="caution">
    <text evidence="1">The sequence shown here is derived from an EMBL/GenBank/DDBJ whole genome shotgun (WGS) entry which is preliminary data.</text>
</comment>
<gene>
    <name evidence="1" type="ORF">VNO80_20703</name>
</gene>
<proteinExistence type="predicted"/>
<dbReference type="EMBL" id="JAYMYR010000008">
    <property type="protein sequence ID" value="KAK7346188.1"/>
    <property type="molecule type" value="Genomic_DNA"/>
</dbReference>
<keyword evidence="2" id="KW-1185">Reference proteome</keyword>
<evidence type="ECO:0000313" key="1">
    <source>
        <dbReference type="EMBL" id="KAK7346188.1"/>
    </source>
</evidence>
<organism evidence="1 2">
    <name type="scientific">Phaseolus coccineus</name>
    <name type="common">Scarlet runner bean</name>
    <name type="synonym">Phaseolus multiflorus</name>
    <dbReference type="NCBI Taxonomy" id="3886"/>
    <lineage>
        <taxon>Eukaryota</taxon>
        <taxon>Viridiplantae</taxon>
        <taxon>Streptophyta</taxon>
        <taxon>Embryophyta</taxon>
        <taxon>Tracheophyta</taxon>
        <taxon>Spermatophyta</taxon>
        <taxon>Magnoliopsida</taxon>
        <taxon>eudicotyledons</taxon>
        <taxon>Gunneridae</taxon>
        <taxon>Pentapetalae</taxon>
        <taxon>rosids</taxon>
        <taxon>fabids</taxon>
        <taxon>Fabales</taxon>
        <taxon>Fabaceae</taxon>
        <taxon>Papilionoideae</taxon>
        <taxon>50 kb inversion clade</taxon>
        <taxon>NPAAA clade</taxon>
        <taxon>indigoferoid/millettioid clade</taxon>
        <taxon>Phaseoleae</taxon>
        <taxon>Phaseolus</taxon>
    </lineage>
</organism>
<sequence length="130" mass="14651">MSDAEGLHPLPLPEGLSRNPRICFNTAKTTVMVINSNQFGPSHDRGPFLCTRMYQSVTSHFDPLTVFFISVTQRKLNFLPSRNSLHNSHCTQLIQNTLKTSPFPFLSPPSNFVANPIHCFHCFSAKFKLS</sequence>
<name>A0AAN9QWZ2_PHACN</name>